<dbReference type="InterPro" id="IPR004410">
    <property type="entry name" value="Malonyl_CoA-ACP_transAc_FabD"/>
</dbReference>
<dbReference type="EC" id="2.3.1.39" evidence="1 6"/>
<dbReference type="InterPro" id="IPR050858">
    <property type="entry name" value="Mal-CoA-ACP_Trans/PKS_FabD"/>
</dbReference>
<dbReference type="InterPro" id="IPR024925">
    <property type="entry name" value="Malonyl_CoA-ACP_transAc"/>
</dbReference>
<evidence type="ECO:0000256" key="1">
    <source>
        <dbReference type="ARBA" id="ARBA00013258"/>
    </source>
</evidence>
<accession>A0A932HXA5</accession>
<organism evidence="9 10">
    <name type="scientific">Tectimicrobiota bacterium</name>
    <dbReference type="NCBI Taxonomy" id="2528274"/>
    <lineage>
        <taxon>Bacteria</taxon>
        <taxon>Pseudomonadati</taxon>
        <taxon>Nitrospinota/Tectimicrobiota group</taxon>
        <taxon>Candidatus Tectimicrobiota</taxon>
    </lineage>
</organism>
<evidence type="ECO:0000313" key="9">
    <source>
        <dbReference type="EMBL" id="MBI3127276.1"/>
    </source>
</evidence>
<dbReference type="Proteomes" id="UP000782312">
    <property type="component" value="Unassembled WGS sequence"/>
</dbReference>
<feature type="domain" description="Malonyl-CoA:ACP transacylase (MAT)" evidence="8">
    <location>
        <begin position="11"/>
        <end position="313"/>
    </location>
</feature>
<dbReference type="Gene3D" id="3.30.70.250">
    <property type="entry name" value="Malonyl-CoA ACP transacylase, ACP-binding"/>
    <property type="match status" value="1"/>
</dbReference>
<comment type="similarity">
    <text evidence="6">Belongs to the fabD family.</text>
</comment>
<keyword evidence="3 6" id="KW-0808">Transferase</keyword>
<dbReference type="PANTHER" id="PTHR42681">
    <property type="entry name" value="MALONYL-COA-ACYL CARRIER PROTEIN TRANSACYLASE, MITOCHONDRIAL"/>
    <property type="match status" value="1"/>
</dbReference>
<evidence type="ECO:0000256" key="2">
    <source>
        <dbReference type="ARBA" id="ARBA00018953"/>
    </source>
</evidence>
<dbReference type="InterPro" id="IPR016035">
    <property type="entry name" value="Acyl_Trfase/lysoPLipase"/>
</dbReference>
<comment type="caution">
    <text evidence="9">The sequence shown here is derived from an EMBL/GenBank/DDBJ whole genome shotgun (WGS) entry which is preliminary data.</text>
</comment>
<sequence>MTDVKKRIAFLFPGQGSQYVGMGRDFHERFPLACRIYEMASEILGWDVAKLSFEGPMERLTETRHTQPAILVHSYIAFRLLEERGVRPSMTLGHSLGEYSALVAAGAADFETALRLVQARGRFMHEAVPAGGGAMAALLGAEREVAEAVCREAEGVVEVANYNGAGQYVLSGERKAVEAAAALAELRGARKAVMLPVGAPFHSSLLTEAAARMSEILDGTDFRPLSVPVYANVTGRPIRDAAEAKDLLKRQVRSSVRWEDAMVSAGEAKPDAVVEVGPGKVLSGLSRRILREIPVWNVEDGESLEKTVAGIAQLA</sequence>
<dbReference type="Gene3D" id="3.40.366.10">
    <property type="entry name" value="Malonyl-Coenzyme A Acyl Carrier Protein, domain 2"/>
    <property type="match status" value="1"/>
</dbReference>
<dbReference type="InterPro" id="IPR016036">
    <property type="entry name" value="Malonyl_transacylase_ACP-bd"/>
</dbReference>
<dbReference type="NCBIfam" id="TIGR00128">
    <property type="entry name" value="fabD"/>
    <property type="match status" value="1"/>
</dbReference>
<dbReference type="InterPro" id="IPR001227">
    <property type="entry name" value="Ac_transferase_dom_sf"/>
</dbReference>
<dbReference type="GO" id="GO:0004314">
    <property type="term" value="F:[acyl-carrier-protein] S-malonyltransferase activity"/>
    <property type="evidence" value="ECO:0007669"/>
    <property type="project" value="UniProtKB-EC"/>
</dbReference>
<dbReference type="SUPFAM" id="SSF52151">
    <property type="entry name" value="FabD/lysophospholipase-like"/>
    <property type="match status" value="1"/>
</dbReference>
<comment type="catalytic activity">
    <reaction evidence="5 6">
        <text>holo-[ACP] + malonyl-CoA = malonyl-[ACP] + CoA</text>
        <dbReference type="Rhea" id="RHEA:41792"/>
        <dbReference type="Rhea" id="RHEA-COMP:9623"/>
        <dbReference type="Rhea" id="RHEA-COMP:9685"/>
        <dbReference type="ChEBI" id="CHEBI:57287"/>
        <dbReference type="ChEBI" id="CHEBI:57384"/>
        <dbReference type="ChEBI" id="CHEBI:64479"/>
        <dbReference type="ChEBI" id="CHEBI:78449"/>
        <dbReference type="EC" id="2.3.1.39"/>
    </reaction>
</comment>
<dbReference type="GO" id="GO:0005829">
    <property type="term" value="C:cytosol"/>
    <property type="evidence" value="ECO:0007669"/>
    <property type="project" value="TreeGrafter"/>
</dbReference>
<evidence type="ECO:0000256" key="4">
    <source>
        <dbReference type="ARBA" id="ARBA00023315"/>
    </source>
</evidence>
<name>A0A932HXA5_UNCTE</name>
<dbReference type="FunFam" id="3.30.70.250:FF:000001">
    <property type="entry name" value="Malonyl CoA-acyl carrier protein transacylase"/>
    <property type="match status" value="1"/>
</dbReference>
<evidence type="ECO:0000256" key="7">
    <source>
        <dbReference type="PIRSR" id="PIRSR000446-1"/>
    </source>
</evidence>
<evidence type="ECO:0000256" key="6">
    <source>
        <dbReference type="PIRNR" id="PIRNR000446"/>
    </source>
</evidence>
<evidence type="ECO:0000256" key="5">
    <source>
        <dbReference type="ARBA" id="ARBA00048462"/>
    </source>
</evidence>
<dbReference type="PIRSF" id="PIRSF000446">
    <property type="entry name" value="Mct"/>
    <property type="match status" value="1"/>
</dbReference>
<proteinExistence type="inferred from homology"/>
<keyword evidence="4 6" id="KW-0012">Acyltransferase</keyword>
<evidence type="ECO:0000259" key="8">
    <source>
        <dbReference type="SMART" id="SM00827"/>
    </source>
</evidence>
<dbReference type="SMART" id="SM00827">
    <property type="entry name" value="PKS_AT"/>
    <property type="match status" value="1"/>
</dbReference>
<dbReference type="PANTHER" id="PTHR42681:SF1">
    <property type="entry name" value="MALONYL-COA-ACYL CARRIER PROTEIN TRANSACYLASE, MITOCHONDRIAL"/>
    <property type="match status" value="1"/>
</dbReference>
<dbReference type="AlphaFoldDB" id="A0A932HXA5"/>
<feature type="active site" evidence="7">
    <location>
        <position position="95"/>
    </location>
</feature>
<dbReference type="SUPFAM" id="SSF55048">
    <property type="entry name" value="Probable ACP-binding domain of malonyl-CoA ACP transacylase"/>
    <property type="match status" value="1"/>
</dbReference>
<dbReference type="EMBL" id="JACPUR010000017">
    <property type="protein sequence ID" value="MBI3127276.1"/>
    <property type="molecule type" value="Genomic_DNA"/>
</dbReference>
<evidence type="ECO:0000313" key="10">
    <source>
        <dbReference type="Proteomes" id="UP000782312"/>
    </source>
</evidence>
<feature type="active site" evidence="7">
    <location>
        <position position="202"/>
    </location>
</feature>
<protein>
    <recommendedName>
        <fullName evidence="2 6">Malonyl CoA-acyl carrier protein transacylase</fullName>
        <ecNumber evidence="1 6">2.3.1.39</ecNumber>
    </recommendedName>
</protein>
<dbReference type="GO" id="GO:0006633">
    <property type="term" value="P:fatty acid biosynthetic process"/>
    <property type="evidence" value="ECO:0007669"/>
    <property type="project" value="TreeGrafter"/>
</dbReference>
<evidence type="ECO:0000256" key="3">
    <source>
        <dbReference type="ARBA" id="ARBA00022679"/>
    </source>
</evidence>
<reference evidence="9" key="1">
    <citation type="submission" date="2020-07" db="EMBL/GenBank/DDBJ databases">
        <title>Huge and variable diversity of episymbiotic CPR bacteria and DPANN archaea in groundwater ecosystems.</title>
        <authorList>
            <person name="He C.Y."/>
            <person name="Keren R."/>
            <person name="Whittaker M."/>
            <person name="Farag I.F."/>
            <person name="Doudna J."/>
            <person name="Cate J.H.D."/>
            <person name="Banfield J.F."/>
        </authorList>
    </citation>
    <scope>NUCLEOTIDE SEQUENCE</scope>
    <source>
        <strain evidence="9">NC_groundwater_763_Ag_S-0.2um_68_21</strain>
    </source>
</reference>
<dbReference type="InterPro" id="IPR014043">
    <property type="entry name" value="Acyl_transferase_dom"/>
</dbReference>
<gene>
    <name evidence="9" type="primary">fabD</name>
    <name evidence="9" type="ORF">HYZ11_06700</name>
</gene>
<dbReference type="Pfam" id="PF00698">
    <property type="entry name" value="Acyl_transf_1"/>
    <property type="match status" value="1"/>
</dbReference>